<evidence type="ECO:0000256" key="11">
    <source>
        <dbReference type="RuleBase" id="RU000679"/>
    </source>
</evidence>
<evidence type="ECO:0000256" key="5">
    <source>
        <dbReference type="ARBA" id="ARBA00022989"/>
    </source>
</evidence>
<dbReference type="PANTHER" id="PTHR11690">
    <property type="entry name" value="AMILORIDE-SENSITIVE SODIUM CHANNEL-RELATED"/>
    <property type="match status" value="1"/>
</dbReference>
<keyword evidence="6" id="KW-0915">Sodium</keyword>
<evidence type="ECO:0000256" key="4">
    <source>
        <dbReference type="ARBA" id="ARBA00022692"/>
    </source>
</evidence>
<gene>
    <name evidence="14" type="ORF">D915_003846</name>
</gene>
<feature type="transmembrane region" description="Helical" evidence="13">
    <location>
        <begin position="99"/>
        <end position="123"/>
    </location>
</feature>
<evidence type="ECO:0000256" key="12">
    <source>
        <dbReference type="SAM" id="MobiDB-lite"/>
    </source>
</evidence>
<dbReference type="Pfam" id="PF00858">
    <property type="entry name" value="ASC"/>
    <property type="match status" value="1"/>
</dbReference>
<dbReference type="AlphaFoldDB" id="A0A4E0RFC3"/>
<accession>A0A4E0RFC3</accession>
<name>A0A4E0RFC3_FASHE</name>
<keyword evidence="8 13" id="KW-0472">Membrane</keyword>
<feature type="region of interest" description="Disordered" evidence="12">
    <location>
        <begin position="1"/>
        <end position="20"/>
    </location>
</feature>
<keyword evidence="7 11" id="KW-0406">Ion transport</keyword>
<evidence type="ECO:0000256" key="7">
    <source>
        <dbReference type="ARBA" id="ARBA00023065"/>
    </source>
</evidence>
<protein>
    <submittedName>
        <fullName evidence="14">FMRFamide-activated amiloride-sensitive sodium channel</fullName>
    </submittedName>
</protein>
<comment type="similarity">
    <text evidence="11">Belongs to the amiloride-sensitive sodium channel (TC 1.A.6) family.</text>
</comment>
<comment type="caution">
    <text evidence="14">The sequence shown here is derived from an EMBL/GenBank/DDBJ whole genome shotgun (WGS) entry which is preliminary data.</text>
</comment>
<evidence type="ECO:0000256" key="6">
    <source>
        <dbReference type="ARBA" id="ARBA00023053"/>
    </source>
</evidence>
<dbReference type="PRINTS" id="PR01078">
    <property type="entry name" value="AMINACHANNEL"/>
</dbReference>
<keyword evidence="2 11" id="KW-0813">Transport</keyword>
<dbReference type="Proteomes" id="UP000230066">
    <property type="component" value="Unassembled WGS sequence"/>
</dbReference>
<dbReference type="GO" id="GO:0005886">
    <property type="term" value="C:plasma membrane"/>
    <property type="evidence" value="ECO:0007669"/>
    <property type="project" value="TreeGrafter"/>
</dbReference>
<dbReference type="EMBL" id="JXXN02001127">
    <property type="protein sequence ID" value="THD25475.1"/>
    <property type="molecule type" value="Genomic_DNA"/>
</dbReference>
<dbReference type="InterPro" id="IPR001873">
    <property type="entry name" value="ENaC"/>
</dbReference>
<evidence type="ECO:0000256" key="3">
    <source>
        <dbReference type="ARBA" id="ARBA00022461"/>
    </source>
</evidence>
<evidence type="ECO:0000256" key="2">
    <source>
        <dbReference type="ARBA" id="ARBA00022448"/>
    </source>
</evidence>
<evidence type="ECO:0000256" key="9">
    <source>
        <dbReference type="ARBA" id="ARBA00023201"/>
    </source>
</evidence>
<comment type="subcellular location">
    <subcellularLocation>
        <location evidence="1">Membrane</location>
        <topology evidence="1">Multi-pass membrane protein</topology>
    </subcellularLocation>
</comment>
<evidence type="ECO:0000256" key="10">
    <source>
        <dbReference type="ARBA" id="ARBA00023303"/>
    </source>
</evidence>
<reference evidence="14" key="1">
    <citation type="submission" date="2019-03" db="EMBL/GenBank/DDBJ databases">
        <title>Improved annotation for the trematode Fasciola hepatica.</title>
        <authorList>
            <person name="Choi Y.-J."/>
            <person name="Martin J."/>
            <person name="Mitreva M."/>
        </authorList>
    </citation>
    <scope>NUCLEOTIDE SEQUENCE [LARGE SCALE GENOMIC DNA]</scope>
</reference>
<organism evidence="14 15">
    <name type="scientific">Fasciola hepatica</name>
    <name type="common">Liver fluke</name>
    <dbReference type="NCBI Taxonomy" id="6192"/>
    <lineage>
        <taxon>Eukaryota</taxon>
        <taxon>Metazoa</taxon>
        <taxon>Spiralia</taxon>
        <taxon>Lophotrochozoa</taxon>
        <taxon>Platyhelminthes</taxon>
        <taxon>Trematoda</taxon>
        <taxon>Digenea</taxon>
        <taxon>Plagiorchiida</taxon>
        <taxon>Echinostomata</taxon>
        <taxon>Echinostomatoidea</taxon>
        <taxon>Fasciolidae</taxon>
        <taxon>Fasciola</taxon>
    </lineage>
</organism>
<keyword evidence="4 11" id="KW-0812">Transmembrane</keyword>
<dbReference type="Gene3D" id="2.60.470.10">
    <property type="entry name" value="Acid-sensing ion channels like domains"/>
    <property type="match status" value="1"/>
</dbReference>
<keyword evidence="10 11" id="KW-0407">Ion channel</keyword>
<sequence>MEVDRKELMLSNPDGTSVREDPESIRLAADCNQRQVGSGPVRSDMLIRADSGPHVSFRKCCACIGITQPASKIKLFGEISSIRGVQRIFRAETPFIRTLWILFVISMTCLLTVSSFMLIVDYLQYTTSWHTRSLPDDKSEFPAITLCAHNPFSLKANKLWSTGHVISPNQVKSNMAAVSLEMLNQDKVEDSVIMALSDSFEFYYTNLSPEDSQKISHDFEIIPHCILYSPEHTVVAEKCEMENVTAMVRRTFSHPKYFNCLTIEGGGNESTSDISRLVLLAHLVPSSKIVQARSAFIMDTFTRGEGIKVVIHERNTYPQIERYGFNVQPNRMNEIIYETLSWKRLSTPVAPCKDSQPPISDLGVNYTYETSQCLDIATQEEMIRRCGCMNSEWPRPTRAVHGPRLVPYCTSMDRNSSVEVTATVLSERLACSRIFFEELPVIRERIIRAGICIPRCRFFTYDTKLSVTSWEPSPVKLSSYTANYRIVEEYLTEPIESKKKELSSFLQSIIDPTLDSADEQWNKRIGDYKQFGDGTYTYISLIRRDFDTTLKEEKLVFDAPILLSRIGGLCSLCIGLTMAFFIEIIEFIYAVFHSNNNNNTTNENDDNNNHTMTHVNELETVSSGKTAHVT</sequence>
<keyword evidence="9 11" id="KW-0739">Sodium transport</keyword>
<evidence type="ECO:0000313" key="14">
    <source>
        <dbReference type="EMBL" id="THD25475.1"/>
    </source>
</evidence>
<evidence type="ECO:0000256" key="1">
    <source>
        <dbReference type="ARBA" id="ARBA00004141"/>
    </source>
</evidence>
<evidence type="ECO:0000256" key="13">
    <source>
        <dbReference type="SAM" id="Phobius"/>
    </source>
</evidence>
<keyword evidence="5 13" id="KW-1133">Transmembrane helix</keyword>
<keyword evidence="15" id="KW-1185">Reference proteome</keyword>
<keyword evidence="3 11" id="KW-0894">Sodium channel</keyword>
<dbReference type="PANTHER" id="PTHR11690:SF248">
    <property type="entry name" value="PICKPOCKET 17, ISOFORM A"/>
    <property type="match status" value="1"/>
</dbReference>
<proteinExistence type="inferred from homology"/>
<evidence type="ECO:0000256" key="8">
    <source>
        <dbReference type="ARBA" id="ARBA00023136"/>
    </source>
</evidence>
<dbReference type="GO" id="GO:0015280">
    <property type="term" value="F:ligand-gated sodium channel activity"/>
    <property type="evidence" value="ECO:0007669"/>
    <property type="project" value="TreeGrafter"/>
</dbReference>
<evidence type="ECO:0000313" key="15">
    <source>
        <dbReference type="Proteomes" id="UP000230066"/>
    </source>
</evidence>